<feature type="domain" description="SMC hinge" evidence="9">
    <location>
        <begin position="469"/>
        <end position="568"/>
    </location>
</feature>
<protein>
    <submittedName>
        <fullName evidence="10">Structural maintenance of chromosomes protein</fullName>
    </submittedName>
</protein>
<name>A0A146KA49_9EUKA</name>
<evidence type="ECO:0000256" key="7">
    <source>
        <dbReference type="SAM" id="Coils"/>
    </source>
</evidence>
<evidence type="ECO:0000256" key="6">
    <source>
        <dbReference type="ARBA" id="ARBA00023306"/>
    </source>
</evidence>
<evidence type="ECO:0000256" key="1">
    <source>
        <dbReference type="ARBA" id="ARBA00004123"/>
    </source>
</evidence>
<evidence type="ECO:0000256" key="5">
    <source>
        <dbReference type="ARBA" id="ARBA00023242"/>
    </source>
</evidence>
<dbReference type="InterPro" id="IPR027417">
    <property type="entry name" value="P-loop_NTPase"/>
</dbReference>
<dbReference type="GO" id="GO:0005524">
    <property type="term" value="F:ATP binding"/>
    <property type="evidence" value="ECO:0007669"/>
    <property type="project" value="InterPro"/>
</dbReference>
<keyword evidence="5" id="KW-0539">Nucleus</keyword>
<feature type="coiled-coil region" evidence="7">
    <location>
        <begin position="205"/>
        <end position="232"/>
    </location>
</feature>
<feature type="non-terminal residue" evidence="10">
    <location>
        <position position="1"/>
    </location>
</feature>
<feature type="domain" description="RecF/RecN/SMC N-terminal" evidence="8">
    <location>
        <begin position="581"/>
        <end position="1110"/>
    </location>
</feature>
<dbReference type="InterPro" id="IPR010935">
    <property type="entry name" value="SMC_hinge"/>
</dbReference>
<dbReference type="EMBL" id="GDID01002893">
    <property type="protein sequence ID" value="JAP93713.1"/>
    <property type="molecule type" value="Transcribed_RNA"/>
</dbReference>
<proteinExistence type="predicted"/>
<keyword evidence="3" id="KW-0498">Mitosis</keyword>
<accession>A0A146KA49</accession>
<gene>
    <name evidence="10" type="ORF">TPC1_13903</name>
</gene>
<feature type="coiled-coil region" evidence="7">
    <location>
        <begin position="615"/>
        <end position="715"/>
    </location>
</feature>
<evidence type="ECO:0000259" key="9">
    <source>
        <dbReference type="Pfam" id="PF06470"/>
    </source>
</evidence>
<dbReference type="Gene3D" id="3.40.50.300">
    <property type="entry name" value="P-loop containing nucleotide triphosphate hydrolases"/>
    <property type="match status" value="2"/>
</dbReference>
<sequence length="1119" mass="130213">NYKSIKHAIVPISGHSAIIGPNSAGKTNFLDAVCFCLNLSQGDKNMDASDADVCSVSISFDSHVIQRQLVSLTESAYFIDNRLVNAEQYQSFINESFGFGLKRIQQQDTGFWTNSQLIQLFEELCQEKDLVSSYQSLEVRLKELQNQSRQATSKLNLQKKRLQQFDQDAQQIQETEQQSTQLAQLQNEKSASELFVGQKEYYVQLKQNQQLIKQKEDLVESLQQKTQSTELQQSNLQLKQSNQQQNLLILNQLKSKFELEFELKELQLNQTQVQLKKKIALAKESVQQLQKEVFKNQQQQEQLQLQIQAIQQEQVEIPEEYFDLQQKFDQQKGYTLVELKQNQRNQKKELLQQEMKLQTLKDEEAKLKGKIDKLAEKQKSQEEAIQTQQQKLKQIQKEIQQIQKTIDENNVKIQNIMKKLPSLVNQIDQSAEAQKILQQEQKYSDIYQKIKQSQVYGYVKNLYKTQCPAADYIFQATAHSVVVEDFQVVQQLLNVLKQLKLQLQFIPLQNLKFNQQNYNQMLQEMRHQCQQFMQQNSCKVQPFLDVIQFQSQFTPVFNNLLKNLYFFDGNLQMASKFSKQFRCRVVTADNVIFSNQGTIQCQLGGQESNSKVKNIDQLLQERAELESSLQQLNEQNISLNAKRQILVNTKLATEEMELSKLQNQLNLQIQEIDAFKNQMQDDSVKYQKLETEKAQAAYQKALQKYESEFEKLRHLHQLHFGEFYSKNKHLTPEIIEQQLQRDDSQLSELKQKLQIITESGAVQELENTQQQIKDFHERLSQSVQQLNILIIQKKDLLKQISIYKEIDDKFSQEIDEMKAEIGKVQQQINNIKRQLLLTEQDLQHNQHEIDQILQNIVKTLEYVFINNISLKSSKFDQSDLLNLIQNFLSAQSNAVQFIASLDLQLAETKNSNIDDEIDALVKKLQSKPQLNISFQQLQSEQLKLTELAQSSENAKAILQETQKAFVALTKKRASTLNDFIERLSKVVSELFSKQTTGQLFFDVSDPVKPFDENAFNLMVMPPGDQVREMDQVSGGERAFIKMCLMVGIQQMQKWKVFILDEVDQNLDASRMQNLREMLGEMECQVFAITHNTELASFAEQVIGVTRREKEDTKIFWIKK</sequence>
<dbReference type="SUPFAM" id="SSF52540">
    <property type="entry name" value="P-loop containing nucleoside triphosphate hydrolases"/>
    <property type="match status" value="2"/>
</dbReference>
<dbReference type="Pfam" id="PF02463">
    <property type="entry name" value="SMC_N"/>
    <property type="match status" value="1"/>
</dbReference>
<dbReference type="AlphaFoldDB" id="A0A146KA49"/>
<keyword evidence="6" id="KW-0131">Cell cycle</keyword>
<comment type="subcellular location">
    <subcellularLocation>
        <location evidence="1">Nucleus</location>
    </subcellularLocation>
</comment>
<evidence type="ECO:0000256" key="2">
    <source>
        <dbReference type="ARBA" id="ARBA00022618"/>
    </source>
</evidence>
<organism evidence="10">
    <name type="scientific">Trepomonas sp. PC1</name>
    <dbReference type="NCBI Taxonomy" id="1076344"/>
    <lineage>
        <taxon>Eukaryota</taxon>
        <taxon>Metamonada</taxon>
        <taxon>Diplomonadida</taxon>
        <taxon>Hexamitidae</taxon>
        <taxon>Hexamitinae</taxon>
        <taxon>Trepomonas</taxon>
    </lineage>
</organism>
<evidence type="ECO:0000313" key="10">
    <source>
        <dbReference type="EMBL" id="JAP93713.1"/>
    </source>
</evidence>
<dbReference type="Gene3D" id="3.30.70.1620">
    <property type="match status" value="1"/>
</dbReference>
<dbReference type="InterPro" id="IPR003395">
    <property type="entry name" value="RecF/RecN/SMC_N"/>
</dbReference>
<dbReference type="PANTHER" id="PTHR18937">
    <property type="entry name" value="STRUCTURAL MAINTENANCE OF CHROMOSOMES SMC FAMILY MEMBER"/>
    <property type="match status" value="1"/>
</dbReference>
<feature type="coiled-coil region" evidence="7">
    <location>
        <begin position="814"/>
        <end position="841"/>
    </location>
</feature>
<feature type="coiled-coil region" evidence="7">
    <location>
        <begin position="508"/>
        <end position="535"/>
    </location>
</feature>
<keyword evidence="2" id="KW-0132">Cell division</keyword>
<reference evidence="10" key="1">
    <citation type="submission" date="2015-07" db="EMBL/GenBank/DDBJ databases">
        <title>Adaptation to a free-living lifestyle via gene acquisitions in the diplomonad Trepomonas sp. PC1.</title>
        <authorList>
            <person name="Xu F."/>
            <person name="Jerlstrom-Hultqvist J."/>
            <person name="Kolisko M."/>
            <person name="Simpson A.G.B."/>
            <person name="Roger A.J."/>
            <person name="Svard S.G."/>
            <person name="Andersson J.O."/>
        </authorList>
    </citation>
    <scope>NUCLEOTIDE SEQUENCE</scope>
    <source>
        <strain evidence="10">PC1</strain>
    </source>
</reference>
<dbReference type="GO" id="GO:0007062">
    <property type="term" value="P:sister chromatid cohesion"/>
    <property type="evidence" value="ECO:0007669"/>
    <property type="project" value="TreeGrafter"/>
</dbReference>
<evidence type="ECO:0000256" key="3">
    <source>
        <dbReference type="ARBA" id="ARBA00022776"/>
    </source>
</evidence>
<evidence type="ECO:0000256" key="4">
    <source>
        <dbReference type="ARBA" id="ARBA00023054"/>
    </source>
</evidence>
<feature type="coiled-coil region" evidence="7">
    <location>
        <begin position="272"/>
        <end position="419"/>
    </location>
</feature>
<evidence type="ECO:0000259" key="8">
    <source>
        <dbReference type="Pfam" id="PF02463"/>
    </source>
</evidence>
<feature type="coiled-coil region" evidence="7">
    <location>
        <begin position="127"/>
        <end position="175"/>
    </location>
</feature>
<dbReference type="GO" id="GO:0005634">
    <property type="term" value="C:nucleus"/>
    <property type="evidence" value="ECO:0007669"/>
    <property type="project" value="UniProtKB-SubCell"/>
</dbReference>
<dbReference type="GO" id="GO:0003677">
    <property type="term" value="F:DNA binding"/>
    <property type="evidence" value="ECO:0007669"/>
    <property type="project" value="TreeGrafter"/>
</dbReference>
<dbReference type="SUPFAM" id="SSF75553">
    <property type="entry name" value="Smc hinge domain"/>
    <property type="match status" value="1"/>
</dbReference>
<dbReference type="Pfam" id="PF06470">
    <property type="entry name" value="SMC_hinge"/>
    <property type="match status" value="1"/>
</dbReference>
<keyword evidence="4 7" id="KW-0175">Coiled coil</keyword>
<dbReference type="PANTHER" id="PTHR18937:SF12">
    <property type="entry name" value="STRUCTURAL MAINTENANCE OF CHROMOSOMES PROTEIN"/>
    <property type="match status" value="1"/>
</dbReference>
<dbReference type="GO" id="GO:0008278">
    <property type="term" value="C:cohesin complex"/>
    <property type="evidence" value="ECO:0007669"/>
    <property type="project" value="TreeGrafter"/>
</dbReference>
<dbReference type="InterPro" id="IPR036277">
    <property type="entry name" value="SMC_hinge_sf"/>
</dbReference>
<dbReference type="GO" id="GO:0051301">
    <property type="term" value="P:cell division"/>
    <property type="evidence" value="ECO:0007669"/>
    <property type="project" value="UniProtKB-KW"/>
</dbReference>